<evidence type="ECO:0000256" key="1">
    <source>
        <dbReference type="SAM" id="MobiDB-lite"/>
    </source>
</evidence>
<evidence type="ECO:0000313" key="2">
    <source>
        <dbReference type="EMBL" id="KAG7055183.1"/>
    </source>
</evidence>
<reference evidence="2" key="1">
    <citation type="submission" date="2021-05" db="EMBL/GenBank/DDBJ databases">
        <title>Comparative genomics of three Colletotrichum scovillei strains and genetic complementation revealed genes involved fungal growth and virulence on chili pepper.</title>
        <authorList>
            <person name="Hsieh D.-K."/>
            <person name="Chuang S.-C."/>
            <person name="Chen C.-Y."/>
            <person name="Chao Y.-T."/>
            <person name="Lu M.-Y.J."/>
            <person name="Lee M.-H."/>
            <person name="Shih M.-C."/>
        </authorList>
    </citation>
    <scope>NUCLEOTIDE SEQUENCE</scope>
    <source>
        <strain evidence="2">Coll-153</strain>
    </source>
</reference>
<proteinExistence type="predicted"/>
<feature type="non-terminal residue" evidence="2">
    <location>
        <position position="1"/>
    </location>
</feature>
<organism evidence="2 3">
    <name type="scientific">Colletotrichum scovillei</name>
    <dbReference type="NCBI Taxonomy" id="1209932"/>
    <lineage>
        <taxon>Eukaryota</taxon>
        <taxon>Fungi</taxon>
        <taxon>Dikarya</taxon>
        <taxon>Ascomycota</taxon>
        <taxon>Pezizomycotina</taxon>
        <taxon>Sordariomycetes</taxon>
        <taxon>Hypocreomycetidae</taxon>
        <taxon>Glomerellales</taxon>
        <taxon>Glomerellaceae</taxon>
        <taxon>Colletotrichum</taxon>
        <taxon>Colletotrichum acutatum species complex</taxon>
    </lineage>
</organism>
<feature type="compositionally biased region" description="Basic and acidic residues" evidence="1">
    <location>
        <begin position="1"/>
        <end position="11"/>
    </location>
</feature>
<dbReference type="AlphaFoldDB" id="A0A9P7REH2"/>
<feature type="region of interest" description="Disordered" evidence="1">
    <location>
        <begin position="54"/>
        <end position="76"/>
    </location>
</feature>
<feature type="non-terminal residue" evidence="2">
    <location>
        <position position="113"/>
    </location>
</feature>
<feature type="region of interest" description="Disordered" evidence="1">
    <location>
        <begin position="1"/>
        <end position="24"/>
    </location>
</feature>
<evidence type="ECO:0000313" key="3">
    <source>
        <dbReference type="Proteomes" id="UP000699042"/>
    </source>
</evidence>
<comment type="caution">
    <text evidence="2">The sequence shown here is derived from an EMBL/GenBank/DDBJ whole genome shotgun (WGS) entry which is preliminary data.</text>
</comment>
<name>A0A9P7REH2_9PEZI</name>
<keyword evidence="3" id="KW-1185">Reference proteome</keyword>
<dbReference type="EMBL" id="JAESDN010000002">
    <property type="protein sequence ID" value="KAG7055183.1"/>
    <property type="molecule type" value="Genomic_DNA"/>
</dbReference>
<dbReference type="Proteomes" id="UP000699042">
    <property type="component" value="Unassembled WGS sequence"/>
</dbReference>
<gene>
    <name evidence="2" type="ORF">JMJ77_007649</name>
</gene>
<protein>
    <submittedName>
        <fullName evidence="2">Uncharacterized protein</fullName>
    </submittedName>
</protein>
<sequence length="113" mass="12380">LTKFDERRCHDGSGTSARADEPEQGTILRWDLRPVEQLRSWAVVDAHTWNNISSLSIPRSHDRPPMKPTSGQVSYPAYQLSGPGPATCRISSPLSISPQAKVCMTGCKCTEVA</sequence>
<accession>A0A9P7REH2</accession>